<evidence type="ECO:0000313" key="2">
    <source>
        <dbReference type="Proteomes" id="UP000039865"/>
    </source>
</evidence>
<organism evidence="1 2">
    <name type="scientific">Stylonychia lemnae</name>
    <name type="common">Ciliate</name>
    <dbReference type="NCBI Taxonomy" id="5949"/>
    <lineage>
        <taxon>Eukaryota</taxon>
        <taxon>Sar</taxon>
        <taxon>Alveolata</taxon>
        <taxon>Ciliophora</taxon>
        <taxon>Intramacronucleata</taxon>
        <taxon>Spirotrichea</taxon>
        <taxon>Stichotrichia</taxon>
        <taxon>Sporadotrichida</taxon>
        <taxon>Oxytrichidae</taxon>
        <taxon>Stylonychinae</taxon>
        <taxon>Stylonychia</taxon>
    </lineage>
</organism>
<protein>
    <submittedName>
        <fullName evidence="1">Uncharacterized protein</fullName>
    </submittedName>
</protein>
<reference evidence="1 2" key="1">
    <citation type="submission" date="2014-06" db="EMBL/GenBank/DDBJ databases">
        <authorList>
            <person name="Swart Estienne"/>
        </authorList>
    </citation>
    <scope>NUCLEOTIDE SEQUENCE [LARGE SCALE GENOMIC DNA]</scope>
    <source>
        <strain evidence="1 2">130c</strain>
    </source>
</reference>
<name>A0A078AMZ3_STYLE</name>
<keyword evidence="2" id="KW-1185">Reference proteome</keyword>
<evidence type="ECO:0000313" key="1">
    <source>
        <dbReference type="EMBL" id="CDW83740.1"/>
    </source>
</evidence>
<dbReference type="Proteomes" id="UP000039865">
    <property type="component" value="Unassembled WGS sequence"/>
</dbReference>
<sequence length="88" mass="10021">MKAILILRVIPHYPVQRKKPFNLIDASYTQSNARANYCVQMSTINFSLFLCIGSSKMSTITQISQKFQSKFEIIFVNKITQTQMIVGG</sequence>
<dbReference type="EMBL" id="CCKQ01012134">
    <property type="protein sequence ID" value="CDW83740.1"/>
    <property type="molecule type" value="Genomic_DNA"/>
</dbReference>
<dbReference type="InParanoid" id="A0A078AMZ3"/>
<proteinExistence type="predicted"/>
<dbReference type="AlphaFoldDB" id="A0A078AMZ3"/>
<gene>
    <name evidence="1" type="primary">Contig9475.g10139</name>
    <name evidence="1" type="ORF">STYLEM_12789</name>
</gene>
<accession>A0A078AMZ3</accession>